<accession>A0A1M4Z9R1</accession>
<reference evidence="1 2" key="1">
    <citation type="submission" date="2016-11" db="EMBL/GenBank/DDBJ databases">
        <authorList>
            <person name="Jaros S."/>
            <person name="Januszkiewicz K."/>
            <person name="Wedrychowicz H."/>
        </authorList>
    </citation>
    <scope>NUCLEOTIDE SEQUENCE [LARGE SCALE GENOMIC DNA]</scope>
    <source>
        <strain evidence="1 2">DSM 17459</strain>
    </source>
</reference>
<organism evidence="1 2">
    <name type="scientific">Lactonifactor longoviformis DSM 17459</name>
    <dbReference type="NCBI Taxonomy" id="1122155"/>
    <lineage>
        <taxon>Bacteria</taxon>
        <taxon>Bacillati</taxon>
        <taxon>Bacillota</taxon>
        <taxon>Clostridia</taxon>
        <taxon>Eubacteriales</taxon>
        <taxon>Clostridiaceae</taxon>
        <taxon>Lactonifactor</taxon>
    </lineage>
</organism>
<dbReference type="OrthoDB" id="5351532at2"/>
<dbReference type="EMBL" id="FQVI01000014">
    <property type="protein sequence ID" value="SHF14715.1"/>
    <property type="molecule type" value="Genomic_DNA"/>
</dbReference>
<protein>
    <recommendedName>
        <fullName evidence="3">DUF1963 domain-containing protein</fullName>
    </recommendedName>
</protein>
<name>A0A1M4Z9R1_9CLOT</name>
<evidence type="ECO:0008006" key="3">
    <source>
        <dbReference type="Google" id="ProtNLM"/>
    </source>
</evidence>
<gene>
    <name evidence="1" type="ORF">SAMN02745158_02682</name>
</gene>
<dbReference type="RefSeq" id="WP_072852566.1">
    <property type="nucleotide sequence ID" value="NZ_FQVI01000014.1"/>
</dbReference>
<dbReference type="AlphaFoldDB" id="A0A1M4Z9R1"/>
<evidence type="ECO:0000313" key="2">
    <source>
        <dbReference type="Proteomes" id="UP000184245"/>
    </source>
</evidence>
<keyword evidence="2" id="KW-1185">Reference proteome</keyword>
<dbReference type="Proteomes" id="UP000184245">
    <property type="component" value="Unassembled WGS sequence"/>
</dbReference>
<sequence length="339" mass="39764">MSADRMLELTMELLESGMMWGEVKPLYKLYEELSPKETAELIDYTIDNQKLDSWDKQVVYLYLALYSYQIGEYLPDKLYTHLMKETWDSYPEIFLRAAPQVAEMLIDAAKTEEMRAQIMPLLSAVRTEKSAEFLAGTDHRWEDTAGGWCVEKGKIKTLYREEVIPFEESPGTEEEDRWVPLKRIDRLCRFCRHPLTLIFNQKEPLGSCLVCSCYQTIYTRMEQGEIVWHEKNKKTEILEQCMDRVLDGYPNPERKLRRSREFRRITYSASVMTDISHTQLGGLPCRFDHLDYPDCPDCGEKMIFAGQIEGQDIWEWGDGMYYFYVCENCSNGACNYDQT</sequence>
<proteinExistence type="predicted"/>
<evidence type="ECO:0000313" key="1">
    <source>
        <dbReference type="EMBL" id="SHF14715.1"/>
    </source>
</evidence>
<dbReference type="STRING" id="1122155.SAMN02745158_02682"/>